<evidence type="ECO:0000256" key="2">
    <source>
        <dbReference type="ARBA" id="ARBA00005866"/>
    </source>
</evidence>
<protein>
    <recommendedName>
        <fullName evidence="4">Putative glucose-6-phosphate 1-epimerase</fullName>
        <ecNumber evidence="4">5.1.3.15</ecNumber>
    </recommendedName>
</protein>
<dbReference type="OrthoDB" id="9790727at2"/>
<keyword evidence="8" id="KW-1185">Reference proteome</keyword>
<reference evidence="7 8" key="2">
    <citation type="submission" date="2018-06" db="EMBL/GenBank/DDBJ databases">
        <authorList>
            <consortium name="Pathogen Informatics"/>
            <person name="Doyle S."/>
        </authorList>
    </citation>
    <scope>NUCLEOTIDE SEQUENCE [LARGE SCALE GENOMIC DNA]</scope>
    <source>
        <strain evidence="7 8">NCTC10476</strain>
    </source>
</reference>
<dbReference type="InterPro" id="IPR014718">
    <property type="entry name" value="GH-type_carb-bd"/>
</dbReference>
<dbReference type="EMBL" id="LN681231">
    <property type="protein sequence ID" value="CEK27427.1"/>
    <property type="molecule type" value="Genomic_DNA"/>
</dbReference>
<organism evidence="7 8">
    <name type="scientific">Yersinia ruckeri</name>
    <dbReference type="NCBI Taxonomy" id="29486"/>
    <lineage>
        <taxon>Bacteria</taxon>
        <taxon>Pseudomonadati</taxon>
        <taxon>Pseudomonadota</taxon>
        <taxon>Gammaproteobacteria</taxon>
        <taxon>Enterobacterales</taxon>
        <taxon>Yersiniaceae</taxon>
        <taxon>Yersinia</taxon>
    </lineage>
</organism>
<comment type="catalytic activity">
    <reaction evidence="1">
        <text>alpha-D-glucose 6-phosphate = beta-D-glucose 6-phosphate</text>
        <dbReference type="Rhea" id="RHEA:16249"/>
        <dbReference type="ChEBI" id="CHEBI:58225"/>
        <dbReference type="ChEBI" id="CHEBI:58247"/>
        <dbReference type="EC" id="5.1.3.15"/>
    </reaction>
</comment>
<evidence type="ECO:0000256" key="5">
    <source>
        <dbReference type="PIRSR" id="PIRSR016020-1"/>
    </source>
</evidence>
<evidence type="ECO:0000313" key="8">
    <source>
        <dbReference type="Proteomes" id="UP000255169"/>
    </source>
</evidence>
<feature type="active site" evidence="5">
    <location>
        <position position="263"/>
    </location>
</feature>
<proteinExistence type="inferred from homology"/>
<evidence type="ECO:0000256" key="4">
    <source>
        <dbReference type="PIRNR" id="PIRNR016020"/>
    </source>
</evidence>
<dbReference type="EC" id="5.1.3.15" evidence="4"/>
<sequence>MNEKVFALPVVEQISPYISQRQLDDLPVVVVAHPKVKAAIALQGAHLLAWQPGSEQPIIWLSNNTPFKAGIAIRGGIPICWPWFGPTAQPSHGFARILPWTLSAHDENDNGVMLTFTLKDSDESRQYWPHAFTLIARFKLGEECEMELESHGDYQAAAALHTYFQIGDISQIKISGLGEKYIDKVLKVSDATQTGDLVFNGQTDRVYTQPQACSLIKDAALQRTIEVHHRHQSDVVAWNPGSELSCSMVDMPNDGYKTMVCVETARVSKPLVAAIDAPAHLSMTLRSHKNA</sequence>
<evidence type="ECO:0000256" key="3">
    <source>
        <dbReference type="ARBA" id="ARBA00023235"/>
    </source>
</evidence>
<evidence type="ECO:0000313" key="7">
    <source>
        <dbReference type="EMBL" id="SUP99238.1"/>
    </source>
</evidence>
<dbReference type="Pfam" id="PF01263">
    <property type="entry name" value="Aldose_epim"/>
    <property type="match status" value="1"/>
</dbReference>
<dbReference type="GO" id="GO:0005737">
    <property type="term" value="C:cytoplasm"/>
    <property type="evidence" value="ECO:0007669"/>
    <property type="project" value="TreeGrafter"/>
</dbReference>
<dbReference type="InterPro" id="IPR025532">
    <property type="entry name" value="G6P_1-epimerase"/>
</dbReference>
<dbReference type="RefSeq" id="WP_004719863.1">
    <property type="nucleotide sequence ID" value="NZ_CABIHT010000069.1"/>
</dbReference>
<dbReference type="PIRSF" id="PIRSF016020">
    <property type="entry name" value="PHexose_mutarotase"/>
    <property type="match status" value="1"/>
</dbReference>
<dbReference type="Gene3D" id="2.70.98.10">
    <property type="match status" value="1"/>
</dbReference>
<dbReference type="GeneID" id="66879372"/>
<dbReference type="InterPro" id="IPR011013">
    <property type="entry name" value="Gal_mutarotase_sf_dom"/>
</dbReference>
<dbReference type="PANTHER" id="PTHR11122:SF13">
    <property type="entry name" value="GLUCOSE-6-PHOSPHATE 1-EPIMERASE"/>
    <property type="match status" value="1"/>
</dbReference>
<evidence type="ECO:0000256" key="1">
    <source>
        <dbReference type="ARBA" id="ARBA00001096"/>
    </source>
</evidence>
<dbReference type="Proteomes" id="UP000255169">
    <property type="component" value="Unassembled WGS sequence"/>
</dbReference>
<dbReference type="PANTHER" id="PTHR11122">
    <property type="entry name" value="APOSPORY-ASSOCIATED PROTEIN C-RELATED"/>
    <property type="match status" value="1"/>
</dbReference>
<dbReference type="GO" id="GO:0005975">
    <property type="term" value="P:carbohydrate metabolic process"/>
    <property type="evidence" value="ECO:0007669"/>
    <property type="project" value="InterPro"/>
</dbReference>
<evidence type="ECO:0000313" key="6">
    <source>
        <dbReference type="EMBL" id="CEK27427.1"/>
    </source>
</evidence>
<comment type="similarity">
    <text evidence="2 4">Belongs to the glucose-6-phosphate 1-epimerase family.</text>
</comment>
<dbReference type="EMBL" id="UHJG01000001">
    <property type="protein sequence ID" value="SUP99238.1"/>
    <property type="molecule type" value="Genomic_DNA"/>
</dbReference>
<gene>
    <name evidence="7" type="primary">yeaD</name>
    <name evidence="6" type="ORF">CSF007_8365</name>
    <name evidence="7" type="ORF">NCTC10476_00466</name>
</gene>
<dbReference type="SUPFAM" id="SSF74650">
    <property type="entry name" value="Galactose mutarotase-like"/>
    <property type="match status" value="1"/>
</dbReference>
<dbReference type="eggNOG" id="COG0676">
    <property type="taxonomic scope" value="Bacteria"/>
</dbReference>
<dbReference type="STRING" id="29486.UGYR_01205"/>
<dbReference type="GO" id="GO:0047938">
    <property type="term" value="F:glucose-6-phosphate 1-epimerase activity"/>
    <property type="evidence" value="ECO:0007669"/>
    <property type="project" value="UniProtKB-UniRule"/>
</dbReference>
<keyword evidence="3 4" id="KW-0413">Isomerase</keyword>
<dbReference type="InterPro" id="IPR008183">
    <property type="entry name" value="Aldose_1/G6P_1-epimerase"/>
</dbReference>
<reference evidence="6" key="1">
    <citation type="journal article" date="2015" name="Genome Announc.">
        <title>Complete Genome Sequence of Yersinia ruckeri Strain CSF007-82, Etiologic Agent of Red Mouth Disease in Salmonid Fish.</title>
        <authorList>
            <person name="Nelson M.C."/>
            <person name="LaPatra S.E."/>
            <person name="Welch T.J."/>
            <person name="Graf J."/>
        </authorList>
    </citation>
    <scope>NUCLEOTIDE SEQUENCE</scope>
    <source>
        <strain evidence="6">CSF007-82</strain>
    </source>
</reference>
<dbReference type="PATRIC" id="fig|29486.44.peg.1320"/>
<feature type="active site" evidence="5">
    <location>
        <position position="161"/>
    </location>
</feature>
<dbReference type="GO" id="GO:0030246">
    <property type="term" value="F:carbohydrate binding"/>
    <property type="evidence" value="ECO:0007669"/>
    <property type="project" value="UniProtKB-UniRule"/>
</dbReference>
<accession>A0A085U8L3</accession>
<dbReference type="CDD" id="cd09020">
    <property type="entry name" value="D-hex-6-P-epi_like"/>
    <property type="match status" value="1"/>
</dbReference>
<dbReference type="AlphaFoldDB" id="A0A085U8L3"/>
<name>A0A085U8L3_YERRU</name>